<dbReference type="EMBL" id="SWFT01000158">
    <property type="protein sequence ID" value="KAA8897354.1"/>
    <property type="molecule type" value="Genomic_DNA"/>
</dbReference>
<evidence type="ECO:0000256" key="4">
    <source>
        <dbReference type="ARBA" id="ARBA00023136"/>
    </source>
</evidence>
<evidence type="ECO:0000256" key="1">
    <source>
        <dbReference type="ARBA" id="ARBA00004308"/>
    </source>
</evidence>
<keyword evidence="2" id="KW-0812">Transmembrane</keyword>
<dbReference type="AlphaFoldDB" id="A0A642UE07"/>
<dbReference type="RefSeq" id="XP_034009955.1">
    <property type="nucleotide sequence ID" value="XM_034158302.1"/>
</dbReference>
<feature type="domain" description="Myosin-binding" evidence="6">
    <location>
        <begin position="166"/>
        <end position="452"/>
    </location>
</feature>
<organism evidence="7 8">
    <name type="scientific">Diutina rugosa</name>
    <name type="common">Yeast</name>
    <name type="synonym">Candida rugosa</name>
    <dbReference type="NCBI Taxonomy" id="5481"/>
    <lineage>
        <taxon>Eukaryota</taxon>
        <taxon>Fungi</taxon>
        <taxon>Dikarya</taxon>
        <taxon>Ascomycota</taxon>
        <taxon>Saccharomycotina</taxon>
        <taxon>Pichiomycetes</taxon>
        <taxon>Debaryomycetaceae</taxon>
        <taxon>Diutina</taxon>
    </lineage>
</organism>
<dbReference type="OMA" id="EQYCTIN"/>
<keyword evidence="4" id="KW-0472">Membrane</keyword>
<dbReference type="GeneID" id="54783982"/>
<comment type="subcellular location">
    <subcellularLocation>
        <location evidence="1">Endomembrane system</location>
    </subcellularLocation>
</comment>
<name>A0A642UE07_DIURU</name>
<dbReference type="GO" id="GO:0012505">
    <property type="term" value="C:endomembrane system"/>
    <property type="evidence" value="ECO:0007669"/>
    <property type="project" value="UniProtKB-SubCell"/>
</dbReference>
<evidence type="ECO:0000259" key="6">
    <source>
        <dbReference type="Pfam" id="PF12632"/>
    </source>
</evidence>
<feature type="region of interest" description="Disordered" evidence="5">
    <location>
        <begin position="16"/>
        <end position="42"/>
    </location>
</feature>
<dbReference type="OrthoDB" id="4089780at2759"/>
<evidence type="ECO:0000313" key="7">
    <source>
        <dbReference type="EMBL" id="KAA8897354.1"/>
    </source>
</evidence>
<dbReference type="Pfam" id="PF12632">
    <property type="entry name" value="Vezatin"/>
    <property type="match status" value="1"/>
</dbReference>
<feature type="region of interest" description="Disordered" evidence="5">
    <location>
        <begin position="695"/>
        <end position="723"/>
    </location>
</feature>
<accession>A0A642UE07</accession>
<dbReference type="InterPro" id="IPR026859">
    <property type="entry name" value="Myosin-bd"/>
</dbReference>
<feature type="compositionally biased region" description="Pro residues" evidence="5">
    <location>
        <begin position="26"/>
        <end position="42"/>
    </location>
</feature>
<evidence type="ECO:0000256" key="2">
    <source>
        <dbReference type="ARBA" id="ARBA00022692"/>
    </source>
</evidence>
<evidence type="ECO:0000256" key="3">
    <source>
        <dbReference type="ARBA" id="ARBA00022989"/>
    </source>
</evidence>
<keyword evidence="8" id="KW-1185">Reference proteome</keyword>
<sequence length="736" mass="83129">MFAQLQRVFSRDKAGEASDWGIDDLQPPPAIGRVPEPPAPSLPTHPRQFDLKYYHYKYGVPLVKQNNHNYSLFIRHYLSLHHKCPQFWEQFRYSLIVSNLLDDAMILSKNDQALASLPRPPQPVAHPVTLPLIPVSAVADTPQVVCKPSYAITVPQQYRSGRILTVISLILVMLKQPLFGKPLTRKHLSLVHVLLLQAVKIIKYRRIAMAVASTQTLSIVTQFLSANYRINKQIISHLLALKHDEQFGFLGEESSESSRSRLHHHLVGAINFLAFNLVTSIAKVMPMVSADVFEQYCTINSINLAVLAPSWAEWKIQVPQKTGPVDEVVFLINKFNQLRKVLVCQLLSIEAASSSNFFVYKLMDHLEIDDHHDSPQWLPFQAKLTQLRSILTQFNTTTDTFGQMFSDLDHLYPRTPGREHEDVLTLSNAVERKQPSQLDSLVDKLQGLSTNVQYFVKYHQSTANVTSIDEIQEKLEIFRQFADDIGAVQEMHRLFLNELERDSFGEQTSTSSVVSSPKPNKSDRPFSLKSFHTSASKKRNSIPSSTQSAPDVDTTSRKSKRMSNGLSLGLLTVVEEQHDKTHGRSYSESLKSPAGSAPYDESYNLPPPSYDGYNHNLLEQFANSATPPLRGSKRFNRYSMNSVSSNISGLTDMITATQLTNYDDIENDDHRFSREELKQKLEESFDRIYNLESENRALKSTGDPVYPPEAPSARPEAMPKPNPAFLAALDKNMASR</sequence>
<dbReference type="VEuPathDB" id="FungiDB:DIURU_005331"/>
<dbReference type="GO" id="GO:0017022">
    <property type="term" value="F:myosin binding"/>
    <property type="evidence" value="ECO:0007669"/>
    <property type="project" value="InterPro"/>
</dbReference>
<comment type="caution">
    <text evidence="7">The sequence shown here is derived from an EMBL/GenBank/DDBJ whole genome shotgun (WGS) entry which is preliminary data.</text>
</comment>
<feature type="region of interest" description="Disordered" evidence="5">
    <location>
        <begin position="506"/>
        <end position="566"/>
    </location>
</feature>
<protein>
    <recommendedName>
        <fullName evidence="6">Myosin-binding domain-containing protein</fullName>
    </recommendedName>
</protein>
<dbReference type="Proteomes" id="UP000449547">
    <property type="component" value="Unassembled WGS sequence"/>
</dbReference>
<gene>
    <name evidence="7" type="ORF">DIURU_005331</name>
</gene>
<proteinExistence type="predicted"/>
<evidence type="ECO:0000313" key="8">
    <source>
        <dbReference type="Proteomes" id="UP000449547"/>
    </source>
</evidence>
<feature type="compositionally biased region" description="Low complexity" evidence="5">
    <location>
        <begin position="508"/>
        <end position="519"/>
    </location>
</feature>
<keyword evidence="3" id="KW-1133">Transmembrane helix</keyword>
<feature type="region of interest" description="Disordered" evidence="5">
    <location>
        <begin position="578"/>
        <end position="598"/>
    </location>
</feature>
<reference evidence="7 8" key="1">
    <citation type="submission" date="2019-07" db="EMBL/GenBank/DDBJ databases">
        <title>Genome assembly of two rare yeast pathogens: Diutina rugosa and Trichomonascus ciferrii.</title>
        <authorList>
            <person name="Mixao V."/>
            <person name="Saus E."/>
            <person name="Hansen A."/>
            <person name="Lass-Flor C."/>
            <person name="Gabaldon T."/>
        </authorList>
    </citation>
    <scope>NUCLEOTIDE SEQUENCE [LARGE SCALE GENOMIC DNA]</scope>
    <source>
        <strain evidence="7 8">CBS 613</strain>
    </source>
</reference>
<evidence type="ECO:0000256" key="5">
    <source>
        <dbReference type="SAM" id="MobiDB-lite"/>
    </source>
</evidence>